<protein>
    <submittedName>
        <fullName evidence="5">Helix-turn-helix transcriptional regulator</fullName>
    </submittedName>
</protein>
<reference evidence="5 6" key="1">
    <citation type="journal article" date="2021" name="Sci. Rep.">
        <title>The distribution of antibiotic resistance genes in chicken gut microbiota commensals.</title>
        <authorList>
            <person name="Juricova H."/>
            <person name="Matiasovicova J."/>
            <person name="Kubasova T."/>
            <person name="Cejkova D."/>
            <person name="Rychlik I."/>
        </authorList>
    </citation>
    <scope>NUCLEOTIDE SEQUENCE [LARGE SCALE GENOMIC DNA]</scope>
    <source>
        <strain evidence="5 6">An801</strain>
    </source>
</reference>
<dbReference type="InterPro" id="IPR018060">
    <property type="entry name" value="HTH_AraC"/>
</dbReference>
<dbReference type="InterPro" id="IPR018062">
    <property type="entry name" value="HTH_AraC-typ_CS"/>
</dbReference>
<dbReference type="PROSITE" id="PS01124">
    <property type="entry name" value="HTH_ARAC_FAMILY_2"/>
    <property type="match status" value="1"/>
</dbReference>
<dbReference type="SMART" id="SM00342">
    <property type="entry name" value="HTH_ARAC"/>
    <property type="match status" value="1"/>
</dbReference>
<name>A0ABS2ESF8_9BACE</name>
<evidence type="ECO:0000259" key="4">
    <source>
        <dbReference type="PROSITE" id="PS01124"/>
    </source>
</evidence>
<comment type="caution">
    <text evidence="5">The sequence shown here is derived from an EMBL/GenBank/DDBJ whole genome shotgun (WGS) entry which is preliminary data.</text>
</comment>
<keyword evidence="2" id="KW-0238">DNA-binding</keyword>
<dbReference type="EMBL" id="JACJJW010000002">
    <property type="protein sequence ID" value="MBM6757328.1"/>
    <property type="molecule type" value="Genomic_DNA"/>
</dbReference>
<keyword evidence="1" id="KW-0805">Transcription regulation</keyword>
<evidence type="ECO:0000256" key="2">
    <source>
        <dbReference type="ARBA" id="ARBA00023125"/>
    </source>
</evidence>
<dbReference type="InterPro" id="IPR009057">
    <property type="entry name" value="Homeodomain-like_sf"/>
</dbReference>
<dbReference type="PROSITE" id="PS00041">
    <property type="entry name" value="HTH_ARAC_FAMILY_1"/>
    <property type="match status" value="1"/>
</dbReference>
<feature type="domain" description="HTH araC/xylS-type" evidence="4">
    <location>
        <begin position="172"/>
        <end position="272"/>
    </location>
</feature>
<organism evidence="5 6">
    <name type="scientific">Bacteroides mediterraneensis</name>
    <dbReference type="NCBI Taxonomy" id="1841856"/>
    <lineage>
        <taxon>Bacteria</taxon>
        <taxon>Pseudomonadati</taxon>
        <taxon>Bacteroidota</taxon>
        <taxon>Bacteroidia</taxon>
        <taxon>Bacteroidales</taxon>
        <taxon>Bacteroidaceae</taxon>
        <taxon>Bacteroides</taxon>
    </lineage>
</organism>
<dbReference type="InterPro" id="IPR037923">
    <property type="entry name" value="HTH-like"/>
</dbReference>
<dbReference type="InterPro" id="IPR014710">
    <property type="entry name" value="RmlC-like_jellyroll"/>
</dbReference>
<sequence>MWKENLYQQVEILLKEHDEFPIGEHQHSFFEMAYILEGSGTFCAHTVGSERECHTYEAGDLFLIPPSRIHVYTIRTHSRYVFIRFTENYVFDSIGHYVGRALEVQSGFRMQPAAADREAIRRLMELLVEEASGKRALSEMLLSNYVNSLILLTARGLDATETGVGPEGDKARNLLLYIEQHIDQPDELRLEALAARFQLSPTYIGRFFKRNFGEDFRLYVSKNRLKRVEELLTGTRMSVKEIASRMGYIDSCYLNKLFRQHHGMTPMDYRKAHTPETGGHQL</sequence>
<dbReference type="PANTHER" id="PTHR43280:SF28">
    <property type="entry name" value="HTH-TYPE TRANSCRIPTIONAL ACTIVATOR RHAS"/>
    <property type="match status" value="1"/>
</dbReference>
<dbReference type="Gene3D" id="1.10.10.60">
    <property type="entry name" value="Homeodomain-like"/>
    <property type="match status" value="2"/>
</dbReference>
<evidence type="ECO:0000256" key="3">
    <source>
        <dbReference type="ARBA" id="ARBA00023163"/>
    </source>
</evidence>
<dbReference type="InterPro" id="IPR003313">
    <property type="entry name" value="AraC-bd"/>
</dbReference>
<proteinExistence type="predicted"/>
<dbReference type="Gene3D" id="2.60.120.10">
    <property type="entry name" value="Jelly Rolls"/>
    <property type="match status" value="1"/>
</dbReference>
<evidence type="ECO:0000313" key="5">
    <source>
        <dbReference type="EMBL" id="MBM6757328.1"/>
    </source>
</evidence>
<accession>A0ABS2ESF8</accession>
<evidence type="ECO:0000256" key="1">
    <source>
        <dbReference type="ARBA" id="ARBA00023015"/>
    </source>
</evidence>
<dbReference type="SUPFAM" id="SSF51215">
    <property type="entry name" value="Regulatory protein AraC"/>
    <property type="match status" value="1"/>
</dbReference>
<gene>
    <name evidence="5" type="ORF">H6A31_01230</name>
</gene>
<dbReference type="PANTHER" id="PTHR43280">
    <property type="entry name" value="ARAC-FAMILY TRANSCRIPTIONAL REGULATOR"/>
    <property type="match status" value="1"/>
</dbReference>
<dbReference type="Proteomes" id="UP000703295">
    <property type="component" value="Unassembled WGS sequence"/>
</dbReference>
<keyword evidence="6" id="KW-1185">Reference proteome</keyword>
<keyword evidence="3" id="KW-0804">Transcription</keyword>
<dbReference type="Pfam" id="PF02311">
    <property type="entry name" value="AraC_binding"/>
    <property type="match status" value="1"/>
</dbReference>
<dbReference type="SUPFAM" id="SSF46689">
    <property type="entry name" value="Homeodomain-like"/>
    <property type="match status" value="1"/>
</dbReference>
<evidence type="ECO:0000313" key="6">
    <source>
        <dbReference type="Proteomes" id="UP000703295"/>
    </source>
</evidence>
<dbReference type="Pfam" id="PF12833">
    <property type="entry name" value="HTH_18"/>
    <property type="match status" value="1"/>
</dbReference>